<name>A0A9P5Y3N5_9AGAR</name>
<proteinExistence type="predicted"/>
<dbReference type="AlphaFoldDB" id="A0A9P5Y3N5"/>
<organism evidence="1 2">
    <name type="scientific">Collybia nuda</name>
    <dbReference type="NCBI Taxonomy" id="64659"/>
    <lineage>
        <taxon>Eukaryota</taxon>
        <taxon>Fungi</taxon>
        <taxon>Dikarya</taxon>
        <taxon>Basidiomycota</taxon>
        <taxon>Agaricomycotina</taxon>
        <taxon>Agaricomycetes</taxon>
        <taxon>Agaricomycetidae</taxon>
        <taxon>Agaricales</taxon>
        <taxon>Tricholomatineae</taxon>
        <taxon>Clitocybaceae</taxon>
        <taxon>Collybia</taxon>
    </lineage>
</organism>
<reference evidence="1" key="1">
    <citation type="submission" date="2020-11" db="EMBL/GenBank/DDBJ databases">
        <authorList>
            <consortium name="DOE Joint Genome Institute"/>
            <person name="Ahrendt S."/>
            <person name="Riley R."/>
            <person name="Andreopoulos W."/>
            <person name="Labutti K."/>
            <person name="Pangilinan J."/>
            <person name="Ruiz-Duenas F.J."/>
            <person name="Barrasa J.M."/>
            <person name="Sanchez-Garcia M."/>
            <person name="Camarero S."/>
            <person name="Miyauchi S."/>
            <person name="Serrano A."/>
            <person name="Linde D."/>
            <person name="Babiker R."/>
            <person name="Drula E."/>
            <person name="Ayuso-Fernandez I."/>
            <person name="Pacheco R."/>
            <person name="Padilla G."/>
            <person name="Ferreira P."/>
            <person name="Barriuso J."/>
            <person name="Kellner H."/>
            <person name="Castanera R."/>
            <person name="Alfaro M."/>
            <person name="Ramirez L."/>
            <person name="Pisabarro A.G."/>
            <person name="Kuo A."/>
            <person name="Tritt A."/>
            <person name="Lipzen A."/>
            <person name="He G."/>
            <person name="Yan M."/>
            <person name="Ng V."/>
            <person name="Cullen D."/>
            <person name="Martin F."/>
            <person name="Rosso M.-N."/>
            <person name="Henrissat B."/>
            <person name="Hibbett D."/>
            <person name="Martinez A.T."/>
            <person name="Grigoriev I.V."/>
        </authorList>
    </citation>
    <scope>NUCLEOTIDE SEQUENCE</scope>
    <source>
        <strain evidence="1">CBS 247.69</strain>
    </source>
</reference>
<comment type="caution">
    <text evidence="1">The sequence shown here is derived from an EMBL/GenBank/DDBJ whole genome shotgun (WGS) entry which is preliminary data.</text>
</comment>
<accession>A0A9P5Y3N5</accession>
<evidence type="ECO:0000313" key="2">
    <source>
        <dbReference type="Proteomes" id="UP000807353"/>
    </source>
</evidence>
<dbReference type="EMBL" id="MU150280">
    <property type="protein sequence ID" value="KAF9461698.1"/>
    <property type="molecule type" value="Genomic_DNA"/>
</dbReference>
<protein>
    <submittedName>
        <fullName evidence="1">Uncharacterized protein</fullName>
    </submittedName>
</protein>
<gene>
    <name evidence="1" type="ORF">BDZ94DRAFT_1370683</name>
</gene>
<keyword evidence="2" id="KW-1185">Reference proteome</keyword>
<dbReference type="Proteomes" id="UP000807353">
    <property type="component" value="Unassembled WGS sequence"/>
</dbReference>
<evidence type="ECO:0000313" key="1">
    <source>
        <dbReference type="EMBL" id="KAF9461698.1"/>
    </source>
</evidence>
<sequence>MYIRTALTHFWRAVPWNNFTDPSRKYTWEQAHHTTIMLYAGRTSYQPPVPWNGITAPAGDCCTPEQLPRFIEMACARTISNWPPVPENGATTPPGDCTPEQLPASSRWCTLEQFPTGHPYPRTKPPPRLIVRVGTYHWPPMHTTNGLFKKTIQDGTTVKPVVTHTCNSP</sequence>